<gene>
    <name evidence="1" type="ORF">CUS_6808</name>
</gene>
<keyword evidence="2" id="KW-1185">Reference proteome</keyword>
<reference evidence="1 2" key="1">
    <citation type="submission" date="2011-02" db="EMBL/GenBank/DDBJ databases">
        <authorList>
            <person name="Nelson K.E."/>
            <person name="Sutton G."/>
            <person name="Torralba M."/>
            <person name="Durkin S."/>
            <person name="Harkins D."/>
            <person name="Montgomery R."/>
            <person name="Ziemer C."/>
            <person name="Klaassens E."/>
            <person name="Ocuiv P."/>
            <person name="Morrison M."/>
        </authorList>
    </citation>
    <scope>NUCLEOTIDE SEQUENCE [LARGE SCALE GENOMIC DNA]</scope>
    <source>
        <strain evidence="1 2">8</strain>
    </source>
</reference>
<evidence type="ECO:0000313" key="1">
    <source>
        <dbReference type="EMBL" id="EGC03251.1"/>
    </source>
</evidence>
<comment type="caution">
    <text evidence="1">The sequence shown here is derived from an EMBL/GenBank/DDBJ whole genome shotgun (WGS) entry which is preliminary data.</text>
</comment>
<name>E9SBZ2_RUMAL</name>
<protein>
    <submittedName>
        <fullName evidence="1">Uncharacterized protein</fullName>
    </submittedName>
</protein>
<sequence length="48" mass="5218">MVIPLTHHKNGGFTELKVVGVYLSPATGGGKIYNAQLSFCLQHFQLVC</sequence>
<dbReference type="EMBL" id="ADKM02000075">
    <property type="protein sequence ID" value="EGC03251.1"/>
    <property type="molecule type" value="Genomic_DNA"/>
</dbReference>
<proteinExistence type="predicted"/>
<evidence type="ECO:0000313" key="2">
    <source>
        <dbReference type="Proteomes" id="UP000004259"/>
    </source>
</evidence>
<organism evidence="1 2">
    <name type="scientific">Ruminococcus albus 8</name>
    <dbReference type="NCBI Taxonomy" id="246199"/>
    <lineage>
        <taxon>Bacteria</taxon>
        <taxon>Bacillati</taxon>
        <taxon>Bacillota</taxon>
        <taxon>Clostridia</taxon>
        <taxon>Eubacteriales</taxon>
        <taxon>Oscillospiraceae</taxon>
        <taxon>Ruminococcus</taxon>
    </lineage>
</organism>
<dbReference type="Proteomes" id="UP000004259">
    <property type="component" value="Unassembled WGS sequence"/>
</dbReference>
<accession>E9SBZ2</accession>
<dbReference type="AlphaFoldDB" id="E9SBZ2"/>